<dbReference type="PANTHER" id="PTHR21600">
    <property type="entry name" value="MITOCHONDRIAL RNA PSEUDOURIDINE SYNTHASE"/>
    <property type="match status" value="1"/>
</dbReference>
<name>A0A8J6FA44_ELECQ</name>
<dbReference type="InterPro" id="IPR006145">
    <property type="entry name" value="PsdUridine_synth_RsuA/RluA"/>
</dbReference>
<reference evidence="3" key="1">
    <citation type="thesis" date="2020" institute="ProQuest LLC" country="789 East Eisenhower Parkway, Ann Arbor, MI, USA">
        <title>Comparative Genomics and Chromosome Evolution.</title>
        <authorList>
            <person name="Mudd A.B."/>
        </authorList>
    </citation>
    <scope>NUCLEOTIDE SEQUENCE</scope>
    <source>
        <strain evidence="3">HN-11 Male</strain>
        <tissue evidence="3">Kidney and liver</tissue>
    </source>
</reference>
<dbReference type="GO" id="GO:0001522">
    <property type="term" value="P:pseudouridine synthesis"/>
    <property type="evidence" value="ECO:0007669"/>
    <property type="project" value="InterPro"/>
</dbReference>
<dbReference type="InterPro" id="IPR020103">
    <property type="entry name" value="PsdUridine_synth_cat_dom_sf"/>
</dbReference>
<dbReference type="GO" id="GO:0009982">
    <property type="term" value="F:pseudouridine synthase activity"/>
    <property type="evidence" value="ECO:0007669"/>
    <property type="project" value="InterPro"/>
</dbReference>
<feature type="compositionally biased region" description="Basic and acidic residues" evidence="1">
    <location>
        <begin position="27"/>
        <end position="44"/>
    </location>
</feature>
<gene>
    <name evidence="3" type="ORF">GDO78_009431</name>
</gene>
<keyword evidence="4" id="KW-1185">Reference proteome</keyword>
<dbReference type="PANTHER" id="PTHR21600:SF49">
    <property type="entry name" value="MITOCHONDRIAL MRNA PSEUDOURIDINE SYNTHASE RPUSD3"/>
    <property type="match status" value="1"/>
</dbReference>
<dbReference type="EMBL" id="WNTK01000005">
    <property type="protein sequence ID" value="KAG9483506.1"/>
    <property type="molecule type" value="Genomic_DNA"/>
</dbReference>
<dbReference type="Gene3D" id="3.30.2350.10">
    <property type="entry name" value="Pseudouridine synthase"/>
    <property type="match status" value="1"/>
</dbReference>
<proteinExistence type="predicted"/>
<evidence type="ECO:0000256" key="1">
    <source>
        <dbReference type="SAM" id="MobiDB-lite"/>
    </source>
</evidence>
<sequence>MAAAALHRLTAVRSGWRSISRGSVRRRSSEPWYEEHLEKPEEKRHRSPSTTKRDRCSILKNPGVTVVEKMSQKSLCAHLAQNVVYMEGPLVAINKPPGLSITGSPEGLSLVSILPELQQKLQMKPDLHVVKAAPKESSGLVLLSTCHTTTKKFEDFYSKCRKSERPITTFCAVTLGDPSPAEGEVKVALKVENIKDLDLVVPVMHPSKGSLERREVKRTETMYKVLHSAEGCSLLQLQPMSVYREQLLVHCTLKFCPILGDHTYSARVATILGQNIYVPVDIATPRPQRIGEKILHKMYLTEQQVHKIPLHLHLQQLLMPDNPGTTYPTHLTAPPPPFFQRTMQLLNLKMK</sequence>
<feature type="domain" description="Pseudouridine synthase RsuA/RluA-like" evidence="2">
    <location>
        <begin position="90"/>
        <end position="251"/>
    </location>
</feature>
<dbReference type="AlphaFoldDB" id="A0A8J6FA44"/>
<dbReference type="InterPro" id="IPR050188">
    <property type="entry name" value="RluA_PseudoU_synthase"/>
</dbReference>
<comment type="caution">
    <text evidence="3">The sequence shown here is derived from an EMBL/GenBank/DDBJ whole genome shotgun (WGS) entry which is preliminary data.</text>
</comment>
<dbReference type="GO" id="GO:0003723">
    <property type="term" value="F:RNA binding"/>
    <property type="evidence" value="ECO:0007669"/>
    <property type="project" value="InterPro"/>
</dbReference>
<organism evidence="3 4">
    <name type="scientific">Eleutherodactylus coqui</name>
    <name type="common">Puerto Rican coqui</name>
    <dbReference type="NCBI Taxonomy" id="57060"/>
    <lineage>
        <taxon>Eukaryota</taxon>
        <taxon>Metazoa</taxon>
        <taxon>Chordata</taxon>
        <taxon>Craniata</taxon>
        <taxon>Vertebrata</taxon>
        <taxon>Euteleostomi</taxon>
        <taxon>Amphibia</taxon>
        <taxon>Batrachia</taxon>
        <taxon>Anura</taxon>
        <taxon>Neobatrachia</taxon>
        <taxon>Hyloidea</taxon>
        <taxon>Eleutherodactylidae</taxon>
        <taxon>Eleutherodactylinae</taxon>
        <taxon>Eleutherodactylus</taxon>
        <taxon>Eleutherodactylus</taxon>
    </lineage>
</organism>
<dbReference type="Proteomes" id="UP000770717">
    <property type="component" value="Unassembled WGS sequence"/>
</dbReference>
<dbReference type="SUPFAM" id="SSF55120">
    <property type="entry name" value="Pseudouridine synthase"/>
    <property type="match status" value="1"/>
</dbReference>
<accession>A0A8J6FA44</accession>
<evidence type="ECO:0000313" key="3">
    <source>
        <dbReference type="EMBL" id="KAG9483506.1"/>
    </source>
</evidence>
<dbReference type="OrthoDB" id="428658at2759"/>
<dbReference type="Pfam" id="PF00849">
    <property type="entry name" value="PseudoU_synth_2"/>
    <property type="match status" value="1"/>
</dbReference>
<evidence type="ECO:0000259" key="2">
    <source>
        <dbReference type="Pfam" id="PF00849"/>
    </source>
</evidence>
<evidence type="ECO:0000313" key="4">
    <source>
        <dbReference type="Proteomes" id="UP000770717"/>
    </source>
</evidence>
<feature type="region of interest" description="Disordered" evidence="1">
    <location>
        <begin position="27"/>
        <end position="56"/>
    </location>
</feature>
<protein>
    <recommendedName>
        <fullName evidence="2">Pseudouridine synthase RsuA/RluA-like domain-containing protein</fullName>
    </recommendedName>
</protein>